<dbReference type="eggNOG" id="COG0612">
    <property type="taxonomic scope" value="Bacteria"/>
</dbReference>
<dbReference type="GO" id="GO:0004222">
    <property type="term" value="F:metalloendopeptidase activity"/>
    <property type="evidence" value="ECO:0007669"/>
    <property type="project" value="InterPro"/>
</dbReference>
<dbReference type="STRING" id="262543.Exig_1831"/>
<dbReference type="PANTHER" id="PTHR11851">
    <property type="entry name" value="METALLOPROTEASE"/>
    <property type="match status" value="1"/>
</dbReference>
<dbReference type="PROSITE" id="PS00143">
    <property type="entry name" value="INSULINASE"/>
    <property type="match status" value="1"/>
</dbReference>
<dbReference type="InterPro" id="IPR011249">
    <property type="entry name" value="Metalloenz_LuxS/M16"/>
</dbReference>
<reference evidence="5 6" key="2">
    <citation type="journal article" date="2008" name="BMC Genomics">
        <title>Architecture of thermal adaptation in an Exiguobacterium sibiricum strain isolated from 3 million year old permafrost: a genome and transcriptome approach.</title>
        <authorList>
            <person name="Rodrigues D.F."/>
            <person name="Ivanova N."/>
            <person name="He Z."/>
            <person name="Huebner M."/>
            <person name="Zhou J."/>
            <person name="Tiedje J.M."/>
        </authorList>
    </citation>
    <scope>NUCLEOTIDE SEQUENCE [LARGE SCALE GENOMIC DNA]</scope>
    <source>
        <strain evidence="6">DSM 17290 / CIP 109462 / JCM 13490 / 255-15</strain>
    </source>
</reference>
<dbReference type="FunFam" id="3.30.830.10:FF:000008">
    <property type="entry name" value="Mitochondrial-processing peptidase subunit beta"/>
    <property type="match status" value="1"/>
</dbReference>
<keyword evidence="6" id="KW-1185">Reference proteome</keyword>
<reference evidence="6" key="3">
    <citation type="submission" date="2008-04" db="EMBL/GenBank/DDBJ databases">
        <title>Complete sequence of chromosome of Exiguobacterium sibiricum 255-15.</title>
        <authorList>
            <consortium name="US DOE Joint Genome Institute"/>
            <person name="Copeland A."/>
            <person name="Lucas S."/>
            <person name="Lapidus A."/>
            <person name="Glavina del Rio T."/>
            <person name="Dalin E."/>
            <person name="Tice H."/>
            <person name="Bruce D."/>
            <person name="Goodwin L."/>
            <person name="Pitluck S."/>
            <person name="Kiss H."/>
            <person name="Chertkov O."/>
            <person name="Monk C."/>
            <person name="Brettin T."/>
            <person name="Detter J.C."/>
            <person name="Han C."/>
            <person name="Kuske C.R."/>
            <person name="Schmutz J."/>
            <person name="Larimer F."/>
            <person name="Land M."/>
            <person name="Hauser L."/>
            <person name="Kyrpides N."/>
            <person name="Mikhailova N."/>
            <person name="Vishnivetskaya T."/>
            <person name="Rodrigues D.F."/>
            <person name="Gilichinsky D."/>
            <person name="Tiedje J."/>
            <person name="Richardson P."/>
        </authorList>
    </citation>
    <scope>NUCLEOTIDE SEQUENCE [LARGE SCALE GENOMIC DNA]</scope>
    <source>
        <strain evidence="6">DSM 17290 / CIP 109462 / JCM 13490 / 255-15</strain>
    </source>
</reference>
<dbReference type="KEGG" id="esi:Exig_1831"/>
<dbReference type="InterPro" id="IPR007863">
    <property type="entry name" value="Peptidase_M16_C"/>
</dbReference>
<proteinExistence type="inferred from homology"/>
<accession>B1YI56</accession>
<sequence length="413" mass="46596">MVERLVLENGVRIVSERIENARSVATGIFIKAGSRTETKEEHGISHLIEHMMFKGTKKQSAKEIAVYFDRLGGNINAFTSKDQTCYYVKTLDEHAITAFDVLADMFLESTFDEEELEKEKRVVIEEIKMYEDTPDDLVHELLAVAAYGEDVMARPILGTEESVKQLSRQMIVEYLQEAYAPEQIVISVAGHVTDELITQIKNRFGSLQSSGKIRQITEPVLKSDALRKEKDTEQVHVCYNFRAIPSADDRLPTLALLNNAFGATMSSRLFQSIREDRGLAYSVFSYYTTFDDHGTFTIYVGTSKETLEEVETVLSAEIKQLLEHGLTTKELEDGIEQLKGSLILGNESISSHMNRNARNELHLGMHPTLEDVLTEVEQITPADVQEMIAYIFSEPPAKAYILPEIDEADLETE</sequence>
<dbReference type="RefSeq" id="WP_012370701.1">
    <property type="nucleotide sequence ID" value="NC_010556.1"/>
</dbReference>
<evidence type="ECO:0000313" key="5">
    <source>
        <dbReference type="EMBL" id="ACB61283.1"/>
    </source>
</evidence>
<dbReference type="PANTHER" id="PTHR11851:SF49">
    <property type="entry name" value="MITOCHONDRIAL-PROCESSING PEPTIDASE SUBUNIT ALPHA"/>
    <property type="match status" value="1"/>
</dbReference>
<dbReference type="InterPro" id="IPR050361">
    <property type="entry name" value="MPP/UQCRC_Complex"/>
</dbReference>
<evidence type="ECO:0000313" key="6">
    <source>
        <dbReference type="Proteomes" id="UP000001681"/>
    </source>
</evidence>
<evidence type="ECO:0000256" key="1">
    <source>
        <dbReference type="ARBA" id="ARBA00007261"/>
    </source>
</evidence>
<dbReference type="InterPro" id="IPR001431">
    <property type="entry name" value="Pept_M16_Zn_BS"/>
</dbReference>
<dbReference type="GO" id="GO:0006508">
    <property type="term" value="P:proteolysis"/>
    <property type="evidence" value="ECO:0007669"/>
    <property type="project" value="InterPro"/>
</dbReference>
<feature type="domain" description="Peptidase M16 C-terminal" evidence="4">
    <location>
        <begin position="166"/>
        <end position="338"/>
    </location>
</feature>
<dbReference type="SUPFAM" id="SSF63411">
    <property type="entry name" value="LuxS/MPP-like metallohydrolase"/>
    <property type="match status" value="2"/>
</dbReference>
<dbReference type="GO" id="GO:0046872">
    <property type="term" value="F:metal ion binding"/>
    <property type="evidence" value="ECO:0007669"/>
    <property type="project" value="InterPro"/>
</dbReference>
<evidence type="ECO:0000259" key="4">
    <source>
        <dbReference type="Pfam" id="PF05193"/>
    </source>
</evidence>
<dbReference type="Gene3D" id="3.30.830.10">
    <property type="entry name" value="Metalloenzyme, LuxS/M16 peptidase-like"/>
    <property type="match status" value="2"/>
</dbReference>
<dbReference type="AlphaFoldDB" id="B1YI56"/>
<dbReference type="MEROPS" id="M16.A15"/>
<protein>
    <submittedName>
        <fullName evidence="5">Peptidase M16 domain protein</fullName>
    </submittedName>
</protein>
<dbReference type="Pfam" id="PF00675">
    <property type="entry name" value="Peptidase_M16"/>
    <property type="match status" value="1"/>
</dbReference>
<name>B1YI56_EXIS2</name>
<evidence type="ECO:0000256" key="2">
    <source>
        <dbReference type="RuleBase" id="RU004447"/>
    </source>
</evidence>
<dbReference type="Pfam" id="PF05193">
    <property type="entry name" value="Peptidase_M16_C"/>
    <property type="match status" value="1"/>
</dbReference>
<dbReference type="OrthoDB" id="9811314at2"/>
<reference evidence="5 6" key="1">
    <citation type="journal article" date="2006" name="Extremophiles">
        <title>Characterization of Exiguobacterium isolates from the Siberian permafrost. Description of Exiguobacterium sibiricum sp. nov.</title>
        <authorList>
            <person name="Rodrigues D.F."/>
            <person name="Goris J."/>
            <person name="Vishnivetskaya T."/>
            <person name="Gilichinsky D."/>
            <person name="Thomashow M.F."/>
            <person name="Tiedje J.M."/>
        </authorList>
    </citation>
    <scope>NUCLEOTIDE SEQUENCE [LARGE SCALE GENOMIC DNA]</scope>
    <source>
        <strain evidence="6">DSM 17290 / CIP 109462 / JCM 13490 / 255-15</strain>
    </source>
</reference>
<feature type="domain" description="Peptidase M16 N-terminal" evidence="3">
    <location>
        <begin position="12"/>
        <end position="159"/>
    </location>
</feature>
<comment type="similarity">
    <text evidence="1 2">Belongs to the peptidase M16 family.</text>
</comment>
<dbReference type="InterPro" id="IPR011765">
    <property type="entry name" value="Pept_M16_N"/>
</dbReference>
<dbReference type="Proteomes" id="UP000001681">
    <property type="component" value="Chromosome"/>
</dbReference>
<organism evidence="5 6">
    <name type="scientific">Exiguobacterium sibiricum (strain DSM 17290 / CCUG 55495 / CIP 109462 / JCM 13490 / 255-15)</name>
    <dbReference type="NCBI Taxonomy" id="262543"/>
    <lineage>
        <taxon>Bacteria</taxon>
        <taxon>Bacillati</taxon>
        <taxon>Bacillota</taxon>
        <taxon>Bacilli</taxon>
        <taxon>Bacillales</taxon>
        <taxon>Bacillales Family XII. Incertae Sedis</taxon>
        <taxon>Exiguobacterium</taxon>
    </lineage>
</organism>
<evidence type="ECO:0000259" key="3">
    <source>
        <dbReference type="Pfam" id="PF00675"/>
    </source>
</evidence>
<dbReference type="EMBL" id="CP001022">
    <property type="protein sequence ID" value="ACB61283.1"/>
    <property type="molecule type" value="Genomic_DNA"/>
</dbReference>
<dbReference type="HOGENOM" id="CLU_009902_3_0_9"/>
<gene>
    <name evidence="5" type="ordered locus">Exig_1831</name>
</gene>